<evidence type="ECO:0000313" key="1">
    <source>
        <dbReference type="EMBL" id="KAA6362712.1"/>
    </source>
</evidence>
<gene>
    <name evidence="1" type="ORF">EZS28_041761</name>
</gene>
<reference evidence="1 2" key="1">
    <citation type="submission" date="2019-03" db="EMBL/GenBank/DDBJ databases">
        <title>Single cell metagenomics reveals metabolic interactions within the superorganism composed of flagellate Streblomastix strix and complex community of Bacteroidetes bacteria on its surface.</title>
        <authorList>
            <person name="Treitli S.C."/>
            <person name="Kolisko M."/>
            <person name="Husnik F."/>
            <person name="Keeling P."/>
            <person name="Hampl V."/>
        </authorList>
    </citation>
    <scope>NUCLEOTIDE SEQUENCE [LARGE SCALE GENOMIC DNA]</scope>
    <source>
        <strain evidence="1">ST1C</strain>
    </source>
</reference>
<name>A0A5J4TY13_9EUKA</name>
<proteinExistence type="predicted"/>
<organism evidence="1 2">
    <name type="scientific">Streblomastix strix</name>
    <dbReference type="NCBI Taxonomy" id="222440"/>
    <lineage>
        <taxon>Eukaryota</taxon>
        <taxon>Metamonada</taxon>
        <taxon>Preaxostyla</taxon>
        <taxon>Oxymonadida</taxon>
        <taxon>Streblomastigidae</taxon>
        <taxon>Streblomastix</taxon>
    </lineage>
</organism>
<evidence type="ECO:0000313" key="2">
    <source>
        <dbReference type="Proteomes" id="UP000324800"/>
    </source>
</evidence>
<comment type="caution">
    <text evidence="1">The sequence shown here is derived from an EMBL/GenBank/DDBJ whole genome shotgun (WGS) entry which is preliminary data.</text>
</comment>
<sequence length="71" mass="7487">MGLYNDGDIKALFEDQNPNDIPGLGCGVSGGEKSQRDVDYEVVDCNGQSYVIYERGVSETGGIRDVSVAGG</sequence>
<dbReference type="AlphaFoldDB" id="A0A5J4TY13"/>
<protein>
    <submittedName>
        <fullName evidence="1">Uncharacterized protein</fullName>
    </submittedName>
</protein>
<accession>A0A5J4TY13</accession>
<dbReference type="EMBL" id="SNRW01023823">
    <property type="protein sequence ID" value="KAA6362712.1"/>
    <property type="molecule type" value="Genomic_DNA"/>
</dbReference>
<dbReference type="Proteomes" id="UP000324800">
    <property type="component" value="Unassembled WGS sequence"/>
</dbReference>